<evidence type="ECO:0000313" key="2">
    <source>
        <dbReference type="Proteomes" id="UP000199604"/>
    </source>
</evidence>
<accession>A0A1I0YRL4</accession>
<keyword evidence="2" id="KW-1185">Reference proteome</keyword>
<dbReference type="OrthoDB" id="787297at2"/>
<dbReference type="InterPro" id="IPR025506">
    <property type="entry name" value="Abi_alpha"/>
</dbReference>
<gene>
    <name evidence="1" type="ORF">SAMN05660845_1914</name>
</gene>
<protein>
    <recommendedName>
        <fullName evidence="3">DUF4393 domain-containing protein</fullName>
    </recommendedName>
</protein>
<name>A0A1I0YRL4_9FLAO</name>
<evidence type="ECO:0008006" key="3">
    <source>
        <dbReference type="Google" id="ProtNLM"/>
    </source>
</evidence>
<organism evidence="1 2">
    <name type="scientific">Flavobacterium swingsii</name>
    <dbReference type="NCBI Taxonomy" id="498292"/>
    <lineage>
        <taxon>Bacteria</taxon>
        <taxon>Pseudomonadati</taxon>
        <taxon>Bacteroidota</taxon>
        <taxon>Flavobacteriia</taxon>
        <taxon>Flavobacteriales</taxon>
        <taxon>Flavobacteriaceae</taxon>
        <taxon>Flavobacterium</taxon>
    </lineage>
</organism>
<dbReference type="STRING" id="498292.SAMN05660845_1914"/>
<dbReference type="RefSeq" id="WP_091476623.1">
    <property type="nucleotide sequence ID" value="NZ_FOJT01000004.1"/>
</dbReference>
<dbReference type="AlphaFoldDB" id="A0A1I0YRL4"/>
<proteinExistence type="predicted"/>
<dbReference type="Pfam" id="PF14337">
    <property type="entry name" value="Abi_alpha"/>
    <property type="match status" value="1"/>
</dbReference>
<evidence type="ECO:0000313" key="1">
    <source>
        <dbReference type="EMBL" id="SFB15954.1"/>
    </source>
</evidence>
<dbReference type="Proteomes" id="UP000199604">
    <property type="component" value="Unassembled WGS sequence"/>
</dbReference>
<dbReference type="EMBL" id="FOJT01000004">
    <property type="protein sequence ID" value="SFB15954.1"/>
    <property type="molecule type" value="Genomic_DNA"/>
</dbReference>
<sequence>MDRNLLEKYEDSNVLRALVNFIPYIGGSLDILLSAKGSIWREERLKSFLSILDKRISELENQEVIIKISESEEFYDLLIQSMNSVIKTRHHEKIECYANILTNSLINHGSSISSELFISTLDIITIDEIKYLAELKKNSYQIHIEIIDRKKVLWQKYLNQLETTGDTNVSDECIFKLDIDLIWKLLSDKNLITINGIKHHRDLDYTYSTRMSSIKSSVLSTKMISYNITEFGEEFIEWISR</sequence>
<reference evidence="2" key="1">
    <citation type="submission" date="2016-10" db="EMBL/GenBank/DDBJ databases">
        <authorList>
            <person name="Varghese N."/>
            <person name="Submissions S."/>
        </authorList>
    </citation>
    <scope>NUCLEOTIDE SEQUENCE [LARGE SCALE GENOMIC DNA]</scope>
    <source>
        <strain evidence="2">DSM 21789</strain>
    </source>
</reference>